<dbReference type="EC" id="2.7.7.65" evidence="1"/>
<feature type="domain" description="GGDEF" evidence="3">
    <location>
        <begin position="135"/>
        <end position="264"/>
    </location>
</feature>
<evidence type="ECO:0000313" key="5">
    <source>
        <dbReference type="Proteomes" id="UP000639010"/>
    </source>
</evidence>
<dbReference type="EMBL" id="JADBGG010000009">
    <property type="protein sequence ID" value="MBE1424886.1"/>
    <property type="molecule type" value="Genomic_DNA"/>
</dbReference>
<dbReference type="PANTHER" id="PTHR45138">
    <property type="entry name" value="REGULATORY COMPONENTS OF SENSORY TRANSDUCTION SYSTEM"/>
    <property type="match status" value="1"/>
</dbReference>
<comment type="catalytic activity">
    <reaction evidence="2">
        <text>2 GTP = 3',3'-c-di-GMP + 2 diphosphate</text>
        <dbReference type="Rhea" id="RHEA:24898"/>
        <dbReference type="ChEBI" id="CHEBI:33019"/>
        <dbReference type="ChEBI" id="CHEBI:37565"/>
        <dbReference type="ChEBI" id="CHEBI:58805"/>
        <dbReference type="EC" id="2.7.7.65"/>
    </reaction>
</comment>
<dbReference type="Gene3D" id="3.30.70.270">
    <property type="match status" value="1"/>
</dbReference>
<evidence type="ECO:0000259" key="3">
    <source>
        <dbReference type="PROSITE" id="PS50887"/>
    </source>
</evidence>
<organism evidence="4 5">
    <name type="scientific">Desulfomicrobium macestii</name>
    <dbReference type="NCBI Taxonomy" id="90731"/>
    <lineage>
        <taxon>Bacteria</taxon>
        <taxon>Pseudomonadati</taxon>
        <taxon>Thermodesulfobacteriota</taxon>
        <taxon>Desulfovibrionia</taxon>
        <taxon>Desulfovibrionales</taxon>
        <taxon>Desulfomicrobiaceae</taxon>
        <taxon>Desulfomicrobium</taxon>
    </lineage>
</organism>
<name>A0ABR9H2F2_9BACT</name>
<accession>A0ABR9H2F2</accession>
<dbReference type="InterPro" id="IPR029787">
    <property type="entry name" value="Nucleotide_cyclase"/>
</dbReference>
<dbReference type="NCBIfam" id="NF038266">
    <property type="entry name" value="diguan_SiaD"/>
    <property type="match status" value="1"/>
</dbReference>
<reference evidence="4 5" key="1">
    <citation type="submission" date="2020-10" db="EMBL/GenBank/DDBJ databases">
        <title>Genomic Encyclopedia of Type Strains, Phase IV (KMG-IV): sequencing the most valuable type-strain genomes for metagenomic binning, comparative biology and taxonomic classification.</title>
        <authorList>
            <person name="Goeker M."/>
        </authorList>
    </citation>
    <scope>NUCLEOTIDE SEQUENCE [LARGE SCALE GENOMIC DNA]</scope>
    <source>
        <strain evidence="4 5">DSM 4194</strain>
    </source>
</reference>
<dbReference type="Proteomes" id="UP000639010">
    <property type="component" value="Unassembled WGS sequence"/>
</dbReference>
<sequence>MIMPQCPPEDSLERRIEAILGAETPPEGWKEALGVLFERYLDQQRLLDRLTHIADRFQAAERERSQGYLASYEKKVRQLEKIVRISDQYQTMLHQLKERLEHASNYDSLTGLPNRRYMTVRLDEAASRATRKPEGGFAVMIADLDHFKEVNDNFGHAAGDQLLQAVARALELSLREYDMCARWGGEEFLFLFPACDAVSAPVVAERLRQAVTGAQRIRDEIPAPTVSIGFTIHRPGEPVDTTLLRADQALYKAKDAGRNCVAGE</sequence>
<proteinExistence type="predicted"/>
<dbReference type="PROSITE" id="PS50887">
    <property type="entry name" value="GGDEF"/>
    <property type="match status" value="1"/>
</dbReference>
<comment type="caution">
    <text evidence="4">The sequence shown here is derived from an EMBL/GenBank/DDBJ whole genome shotgun (WGS) entry which is preliminary data.</text>
</comment>
<evidence type="ECO:0000313" key="4">
    <source>
        <dbReference type="EMBL" id="MBE1424886.1"/>
    </source>
</evidence>
<dbReference type="NCBIfam" id="TIGR00254">
    <property type="entry name" value="GGDEF"/>
    <property type="match status" value="1"/>
</dbReference>
<evidence type="ECO:0000256" key="2">
    <source>
        <dbReference type="ARBA" id="ARBA00034247"/>
    </source>
</evidence>
<dbReference type="CDD" id="cd01949">
    <property type="entry name" value="GGDEF"/>
    <property type="match status" value="1"/>
</dbReference>
<dbReference type="SMART" id="SM00267">
    <property type="entry name" value="GGDEF"/>
    <property type="match status" value="1"/>
</dbReference>
<dbReference type="InterPro" id="IPR050469">
    <property type="entry name" value="Diguanylate_Cyclase"/>
</dbReference>
<gene>
    <name evidence="4" type="ORF">H4684_001525</name>
</gene>
<dbReference type="InterPro" id="IPR043128">
    <property type="entry name" value="Rev_trsase/Diguanyl_cyclase"/>
</dbReference>
<keyword evidence="5" id="KW-1185">Reference proteome</keyword>
<dbReference type="RefSeq" id="WP_225940313.1">
    <property type="nucleotide sequence ID" value="NZ_JADBGG010000009.1"/>
</dbReference>
<dbReference type="SUPFAM" id="SSF55073">
    <property type="entry name" value="Nucleotide cyclase"/>
    <property type="match status" value="1"/>
</dbReference>
<dbReference type="InterPro" id="IPR000160">
    <property type="entry name" value="GGDEF_dom"/>
</dbReference>
<dbReference type="PANTHER" id="PTHR45138:SF9">
    <property type="entry name" value="DIGUANYLATE CYCLASE DGCM-RELATED"/>
    <property type="match status" value="1"/>
</dbReference>
<protein>
    <recommendedName>
        <fullName evidence="1">diguanylate cyclase</fullName>
        <ecNumber evidence="1">2.7.7.65</ecNumber>
    </recommendedName>
</protein>
<dbReference type="Pfam" id="PF00990">
    <property type="entry name" value="GGDEF"/>
    <property type="match status" value="1"/>
</dbReference>
<evidence type="ECO:0000256" key="1">
    <source>
        <dbReference type="ARBA" id="ARBA00012528"/>
    </source>
</evidence>